<organism evidence="2 3">
    <name type="scientific">Caenorhabditis tropicalis</name>
    <dbReference type="NCBI Taxonomy" id="1561998"/>
    <lineage>
        <taxon>Eukaryota</taxon>
        <taxon>Metazoa</taxon>
        <taxon>Ecdysozoa</taxon>
        <taxon>Nematoda</taxon>
        <taxon>Chromadorea</taxon>
        <taxon>Rhabditida</taxon>
        <taxon>Rhabditina</taxon>
        <taxon>Rhabditomorpha</taxon>
        <taxon>Rhabditoidea</taxon>
        <taxon>Rhabditidae</taxon>
        <taxon>Peloderinae</taxon>
        <taxon>Caenorhabditis</taxon>
    </lineage>
</organism>
<feature type="region of interest" description="Disordered" evidence="1">
    <location>
        <begin position="49"/>
        <end position="87"/>
    </location>
</feature>
<accession>A0A1I7TE98</accession>
<keyword evidence="2" id="KW-1185">Reference proteome</keyword>
<dbReference type="WBParaSite" id="Csp11.Scaffold590.g5087.t1">
    <property type="protein sequence ID" value="Csp11.Scaffold590.g5087.t1"/>
    <property type="gene ID" value="Csp11.Scaffold590.g5087"/>
</dbReference>
<evidence type="ECO:0000313" key="3">
    <source>
        <dbReference type="WBParaSite" id="Csp11.Scaffold590.g5087.t1"/>
    </source>
</evidence>
<name>A0A1I7TE98_9PELO</name>
<sequence length="87" mass="10024">MSEKTVREFLDAFQFKILCPKIGNRPNRYVFEHFANINPDQLVLYQCGDSTRAQKEDGTPGSNKECQQNPEARVPPQYGSPPHQQRM</sequence>
<reference evidence="3" key="1">
    <citation type="submission" date="2016-11" db="UniProtKB">
        <authorList>
            <consortium name="WormBaseParasite"/>
        </authorList>
    </citation>
    <scope>IDENTIFICATION</scope>
</reference>
<protein>
    <submittedName>
        <fullName evidence="3">Uncharacterized protein</fullName>
    </submittedName>
</protein>
<feature type="compositionally biased region" description="Polar residues" evidence="1">
    <location>
        <begin position="60"/>
        <end position="70"/>
    </location>
</feature>
<dbReference type="Proteomes" id="UP000095282">
    <property type="component" value="Unplaced"/>
</dbReference>
<dbReference type="AlphaFoldDB" id="A0A1I7TE98"/>
<evidence type="ECO:0000313" key="2">
    <source>
        <dbReference type="Proteomes" id="UP000095282"/>
    </source>
</evidence>
<proteinExistence type="predicted"/>
<evidence type="ECO:0000256" key="1">
    <source>
        <dbReference type="SAM" id="MobiDB-lite"/>
    </source>
</evidence>